<evidence type="ECO:0000256" key="1">
    <source>
        <dbReference type="SAM" id="MobiDB-lite"/>
    </source>
</evidence>
<feature type="region of interest" description="Disordered" evidence="1">
    <location>
        <begin position="223"/>
        <end position="248"/>
    </location>
</feature>
<evidence type="ECO:0000313" key="3">
    <source>
        <dbReference type="Proteomes" id="UP000054485"/>
    </source>
</evidence>
<dbReference type="EMBL" id="KN835272">
    <property type="protein sequence ID" value="KIK41320.1"/>
    <property type="molecule type" value="Genomic_DNA"/>
</dbReference>
<organism evidence="2 3">
    <name type="scientific">Suillus luteus UH-Slu-Lm8-n1</name>
    <dbReference type="NCBI Taxonomy" id="930992"/>
    <lineage>
        <taxon>Eukaryota</taxon>
        <taxon>Fungi</taxon>
        <taxon>Dikarya</taxon>
        <taxon>Basidiomycota</taxon>
        <taxon>Agaricomycotina</taxon>
        <taxon>Agaricomycetes</taxon>
        <taxon>Agaricomycetidae</taxon>
        <taxon>Boletales</taxon>
        <taxon>Suillineae</taxon>
        <taxon>Suillaceae</taxon>
        <taxon>Suillus</taxon>
    </lineage>
</organism>
<proteinExistence type="predicted"/>
<evidence type="ECO:0000313" key="2">
    <source>
        <dbReference type="EMBL" id="KIK41320.1"/>
    </source>
</evidence>
<keyword evidence="3" id="KW-1185">Reference proteome</keyword>
<protein>
    <submittedName>
        <fullName evidence="2">Uncharacterized protein</fullName>
    </submittedName>
</protein>
<gene>
    <name evidence="2" type="ORF">CY34DRAFT_215607</name>
</gene>
<reference evidence="3" key="2">
    <citation type="submission" date="2015-01" db="EMBL/GenBank/DDBJ databases">
        <title>Evolutionary Origins and Diversification of the Mycorrhizal Mutualists.</title>
        <authorList>
            <consortium name="DOE Joint Genome Institute"/>
            <consortium name="Mycorrhizal Genomics Consortium"/>
            <person name="Kohler A."/>
            <person name="Kuo A."/>
            <person name="Nagy L.G."/>
            <person name="Floudas D."/>
            <person name="Copeland A."/>
            <person name="Barry K.W."/>
            <person name="Cichocki N."/>
            <person name="Veneault-Fourrey C."/>
            <person name="LaButti K."/>
            <person name="Lindquist E.A."/>
            <person name="Lipzen A."/>
            <person name="Lundell T."/>
            <person name="Morin E."/>
            <person name="Murat C."/>
            <person name="Riley R."/>
            <person name="Ohm R."/>
            <person name="Sun H."/>
            <person name="Tunlid A."/>
            <person name="Henrissat B."/>
            <person name="Grigoriev I.V."/>
            <person name="Hibbett D.S."/>
            <person name="Martin F."/>
        </authorList>
    </citation>
    <scope>NUCLEOTIDE SEQUENCE [LARGE SCALE GENOMIC DNA]</scope>
    <source>
        <strain evidence="3">UH-Slu-Lm8-n1</strain>
    </source>
</reference>
<name>A0A0C9ZTR4_9AGAM</name>
<dbReference type="HOGENOM" id="CLU_1066259_0_0_1"/>
<reference evidence="2 3" key="1">
    <citation type="submission" date="2014-04" db="EMBL/GenBank/DDBJ databases">
        <authorList>
            <consortium name="DOE Joint Genome Institute"/>
            <person name="Kuo A."/>
            <person name="Ruytinx J."/>
            <person name="Rineau F."/>
            <person name="Colpaert J."/>
            <person name="Kohler A."/>
            <person name="Nagy L.G."/>
            <person name="Floudas D."/>
            <person name="Copeland A."/>
            <person name="Barry K.W."/>
            <person name="Cichocki N."/>
            <person name="Veneault-Fourrey C."/>
            <person name="LaButti K."/>
            <person name="Lindquist E.A."/>
            <person name="Lipzen A."/>
            <person name="Lundell T."/>
            <person name="Morin E."/>
            <person name="Murat C."/>
            <person name="Sun H."/>
            <person name="Tunlid A."/>
            <person name="Henrissat B."/>
            <person name="Grigoriev I.V."/>
            <person name="Hibbett D.S."/>
            <person name="Martin F."/>
            <person name="Nordberg H.P."/>
            <person name="Cantor M.N."/>
            <person name="Hua S.X."/>
        </authorList>
    </citation>
    <scope>NUCLEOTIDE SEQUENCE [LARGE SCALE GENOMIC DNA]</scope>
    <source>
        <strain evidence="2 3">UH-Slu-Lm8-n1</strain>
    </source>
</reference>
<dbReference type="AlphaFoldDB" id="A0A0C9ZTR4"/>
<feature type="compositionally biased region" description="Polar residues" evidence="1">
    <location>
        <begin position="223"/>
        <end position="235"/>
    </location>
</feature>
<dbReference type="Proteomes" id="UP000054485">
    <property type="component" value="Unassembled WGS sequence"/>
</dbReference>
<sequence length="261" mass="29253">MEEFSSTVETISENGFCPESSLLPAFQAMQLFKSLPDLLMFSAFVAFRPQDHSTTALLESQISPDREIIQAMNAFVTFANEATERSRSSSDALKYACQNWAIHLSCTPNPWDETLNHVFKIFWSRHLLSWLERQWCLKGLQSCFVVLYAVQTLAKPNEILPLIIKTSTRGALAPISNTWTRPSAHIPSINPLPPPFPPALPDATVSDAGTSAKRTLDALWINSDSPNRSLAPTSSKRSKQAQRDLRIGTQRTTTDFHFHFC</sequence>
<dbReference type="STRING" id="930992.A0A0C9ZTR4"/>
<dbReference type="OrthoDB" id="2661713at2759"/>
<accession>A0A0C9ZTR4</accession>
<dbReference type="InParanoid" id="A0A0C9ZTR4"/>